<dbReference type="Proteomes" id="UP001497382">
    <property type="component" value="Unassembled WGS sequence"/>
</dbReference>
<accession>A0AAV1YVA8</accession>
<dbReference type="AlphaFoldDB" id="A0AAV1YVA8"/>
<keyword evidence="1" id="KW-0343">GTPase activation</keyword>
<feature type="non-terminal residue" evidence="4">
    <location>
        <position position="1"/>
    </location>
</feature>
<dbReference type="PANTHER" id="PTHR22957">
    <property type="entry name" value="TBC1 DOMAIN FAMILY MEMBER GTPASE-ACTIVATING PROTEIN"/>
    <property type="match status" value="1"/>
</dbReference>
<evidence type="ECO:0000313" key="5">
    <source>
        <dbReference type="Proteomes" id="UP001497382"/>
    </source>
</evidence>
<evidence type="ECO:0000256" key="1">
    <source>
        <dbReference type="ARBA" id="ARBA00022468"/>
    </source>
</evidence>
<evidence type="ECO:0000313" key="4">
    <source>
        <dbReference type="EMBL" id="CAL1261907.1"/>
    </source>
</evidence>
<dbReference type="Pfam" id="PF00566">
    <property type="entry name" value="RabGAP-TBC"/>
    <property type="match status" value="1"/>
</dbReference>
<gene>
    <name evidence="4" type="ORF">LARSCL_LOCUS678</name>
</gene>
<keyword evidence="5" id="KW-1185">Reference proteome</keyword>
<dbReference type="InterPro" id="IPR000195">
    <property type="entry name" value="Rab-GAP-TBC_dom"/>
</dbReference>
<dbReference type="PROSITE" id="PS50086">
    <property type="entry name" value="TBC_RABGAP"/>
    <property type="match status" value="1"/>
</dbReference>
<dbReference type="GO" id="GO:0005096">
    <property type="term" value="F:GTPase activator activity"/>
    <property type="evidence" value="ECO:0007669"/>
    <property type="project" value="UniProtKB-KW"/>
</dbReference>
<dbReference type="EMBL" id="CAXIEN010000004">
    <property type="protein sequence ID" value="CAL1261907.1"/>
    <property type="molecule type" value="Genomic_DNA"/>
</dbReference>
<protein>
    <recommendedName>
        <fullName evidence="3">Rab-GAP TBC domain-containing protein</fullName>
    </recommendedName>
</protein>
<evidence type="ECO:0000259" key="3">
    <source>
        <dbReference type="PROSITE" id="PS50086"/>
    </source>
</evidence>
<proteinExistence type="predicted"/>
<comment type="caution">
    <text evidence="4">The sequence shown here is derived from an EMBL/GenBank/DDBJ whole genome shotgun (WGS) entry which is preliminary data.</text>
</comment>
<name>A0AAV1YVA8_9ARAC</name>
<dbReference type="SUPFAM" id="SSF47923">
    <property type="entry name" value="Ypt/Rab-GAP domain of gyp1p"/>
    <property type="match status" value="2"/>
</dbReference>
<dbReference type="Gene3D" id="1.10.8.270">
    <property type="entry name" value="putative rabgap domain of human tbc1 domain family member 14 like domains"/>
    <property type="match status" value="1"/>
</dbReference>
<feature type="compositionally biased region" description="Acidic residues" evidence="2">
    <location>
        <begin position="939"/>
        <end position="960"/>
    </location>
</feature>
<feature type="domain" description="Rab-GAP TBC" evidence="3">
    <location>
        <begin position="465"/>
        <end position="675"/>
    </location>
</feature>
<dbReference type="Gene3D" id="1.10.472.80">
    <property type="entry name" value="Ypt/Rab-GAP domain of gyp1p, domain 3"/>
    <property type="match status" value="1"/>
</dbReference>
<evidence type="ECO:0000256" key="2">
    <source>
        <dbReference type="SAM" id="MobiDB-lite"/>
    </source>
</evidence>
<dbReference type="SMART" id="SM00164">
    <property type="entry name" value="TBC"/>
    <property type="match status" value="1"/>
</dbReference>
<dbReference type="PANTHER" id="PTHR22957:SF333">
    <property type="entry name" value="TBC1 DOMAIN FAMILY MEMBER 25"/>
    <property type="match status" value="1"/>
</dbReference>
<dbReference type="InterPro" id="IPR035969">
    <property type="entry name" value="Rab-GAP_TBC_sf"/>
</dbReference>
<sequence>NISNNILPPKDALYDSNREDLYKEYVDFEKSICFKNDQKSKNNQILTSKYAFNQEDMSEEQEDSEESICFSDDQKNINNKILPSKDTLCDNNQEDLSKDHADPERSIYFKSDQKNRNNQMLLSKDTLFYINQEDMSREHGDFEKLVCFSGDQENITEKNFPSNYALCESNEQDLQNEQECCEKVSADQKDLCNDILSSIDSVLDIINKDVNILQEFSENLVSDFFGQADIGNGFSLPEKTFIHPKLKGLFKELRSSTFPGMLQKDYCSENSIYEECKLHSRKPDAEIEPLRKDTGLKRCTSEHFTIDPQTINYIKLRNQLARIFSIEGEFTINFKKDKAYLPLTSDWDLDGAISEASKPSLYLTVELQKIDKTLEEWDIICPADIINMDEEENYRSCQERKSLAGSIISHMESAMLRFQRAFSFESGSSAMAKMAVDEAEYNSLLDKEGRVVNNRELHMSVFRGGVEPSMRPVIWKHLLNVFPQGLTLQERNSYLSSKCEEYYQLRYRWQHLMRAGTIPDVLQDITTMVRKDVRRTDRTEKFYSGSDDNSNVRALFNILTTYAVNHPNVSYCQGMSDLLSPILYVMKKESDAYICFCGLMKRTRTNFKLDGRAMKMKFRHLQKMVRFYDPELHHYLEEQEALDLLFCYRWLLLDLKREFPYQEMLSMMEVLWGSLPPKPPQIGLELYNVKFPTEEICNSLKDRTTAKDYLKLDEGHFASHHDVSSLSQSVSNNTKNEEIKKWQLRVRRESMARNLDFNDSSREGDIKLPVHYRKRKFRSYITGKLYRLNKRTQSSPLTMRSCKIPERKKSLQPEICQSWSCGEVFEERPKVREALHEARDFLRNQWCYSNTINEIQLNNWLNGKQFEIKPCAIGGRDIDEEIADVNKRQRHGSSDSNYSTISEDLSDIEEESRSPSRSRRSHSEGYMSDDDSKETSTLADDEDDDAYESDDDYREYSVDDDDFMDSMAGRQYEEVETYFDRKKEMLPPPHILGDGNPFLLFLCIAMIKCHREEILKQRYDFNELAIHFDRYVRKHKLMKVLPDARKMFTDYLNMGWDVEDKGEVSDDFDS</sequence>
<organism evidence="4 5">
    <name type="scientific">Larinioides sclopetarius</name>
    <dbReference type="NCBI Taxonomy" id="280406"/>
    <lineage>
        <taxon>Eukaryota</taxon>
        <taxon>Metazoa</taxon>
        <taxon>Ecdysozoa</taxon>
        <taxon>Arthropoda</taxon>
        <taxon>Chelicerata</taxon>
        <taxon>Arachnida</taxon>
        <taxon>Araneae</taxon>
        <taxon>Araneomorphae</taxon>
        <taxon>Entelegynae</taxon>
        <taxon>Araneoidea</taxon>
        <taxon>Araneidae</taxon>
        <taxon>Larinioides</taxon>
    </lineage>
</organism>
<reference evidence="4 5" key="1">
    <citation type="submission" date="2024-04" db="EMBL/GenBank/DDBJ databases">
        <authorList>
            <person name="Rising A."/>
            <person name="Reimegard J."/>
            <person name="Sonavane S."/>
            <person name="Akerstrom W."/>
            <person name="Nylinder S."/>
            <person name="Hedman E."/>
            <person name="Kallberg Y."/>
        </authorList>
    </citation>
    <scope>NUCLEOTIDE SEQUENCE [LARGE SCALE GENOMIC DNA]</scope>
</reference>
<feature type="region of interest" description="Disordered" evidence="2">
    <location>
        <begin position="886"/>
        <end position="960"/>
    </location>
</feature>